<dbReference type="Proteomes" id="UP000887566">
    <property type="component" value="Unplaced"/>
</dbReference>
<dbReference type="GO" id="GO:0007169">
    <property type="term" value="P:cell surface receptor protein tyrosine kinase signaling pathway"/>
    <property type="evidence" value="ECO:0007669"/>
    <property type="project" value="TreeGrafter"/>
</dbReference>
<dbReference type="SUPFAM" id="SSF47769">
    <property type="entry name" value="SAM/Pointed domain"/>
    <property type="match status" value="1"/>
</dbReference>
<evidence type="ECO:0000259" key="1">
    <source>
        <dbReference type="PROSITE" id="PS50105"/>
    </source>
</evidence>
<dbReference type="InterPro" id="IPR001660">
    <property type="entry name" value="SAM"/>
</dbReference>
<dbReference type="InterPro" id="IPR052268">
    <property type="entry name" value="SAM_domain-containing_protein"/>
</dbReference>
<dbReference type="Gene3D" id="1.10.150.50">
    <property type="entry name" value="Transcription Factor, Ets-1"/>
    <property type="match status" value="1"/>
</dbReference>
<dbReference type="WBParaSite" id="PSAMB.scaffold683size57166.g8233.t1">
    <property type="protein sequence ID" value="PSAMB.scaffold683size57166.g8233.t1"/>
    <property type="gene ID" value="PSAMB.scaffold683size57166.g8233"/>
</dbReference>
<dbReference type="AlphaFoldDB" id="A0A914X8B9"/>
<feature type="domain" description="SAM" evidence="1">
    <location>
        <begin position="1"/>
        <end position="64"/>
    </location>
</feature>
<dbReference type="InterPro" id="IPR013761">
    <property type="entry name" value="SAM/pointed_sf"/>
</dbReference>
<dbReference type="GO" id="GO:0009898">
    <property type="term" value="C:cytoplasmic side of plasma membrane"/>
    <property type="evidence" value="ECO:0007669"/>
    <property type="project" value="TreeGrafter"/>
</dbReference>
<dbReference type="PANTHER" id="PTHR20843">
    <property type="entry name" value="STERILE ALPHA MOTIF DOMAIN CONTAINING PROTEIN 10"/>
    <property type="match status" value="1"/>
</dbReference>
<proteinExistence type="predicted"/>
<dbReference type="Pfam" id="PF00536">
    <property type="entry name" value="SAM_1"/>
    <property type="match status" value="1"/>
</dbReference>
<accession>A0A914X8B9</accession>
<dbReference type="PANTHER" id="PTHR20843:SF0">
    <property type="entry name" value="PROTEIN AVEUGLE"/>
    <property type="match status" value="1"/>
</dbReference>
<evidence type="ECO:0000313" key="3">
    <source>
        <dbReference type="WBParaSite" id="PSAMB.scaffold683size57166.g8233.t1"/>
    </source>
</evidence>
<name>A0A914X8B9_9BILA</name>
<organism evidence="2 3">
    <name type="scientific">Plectus sambesii</name>
    <dbReference type="NCBI Taxonomy" id="2011161"/>
    <lineage>
        <taxon>Eukaryota</taxon>
        <taxon>Metazoa</taxon>
        <taxon>Ecdysozoa</taxon>
        <taxon>Nematoda</taxon>
        <taxon>Chromadorea</taxon>
        <taxon>Plectida</taxon>
        <taxon>Plectina</taxon>
        <taxon>Plectoidea</taxon>
        <taxon>Plectidae</taxon>
        <taxon>Plectus</taxon>
    </lineage>
</organism>
<reference evidence="3" key="1">
    <citation type="submission" date="2022-11" db="UniProtKB">
        <authorList>
            <consortium name="WormBaseParasite"/>
        </authorList>
    </citation>
    <scope>IDENTIFICATION</scope>
</reference>
<dbReference type="PROSITE" id="PS50105">
    <property type="entry name" value="SAM_DOMAIN"/>
    <property type="match status" value="1"/>
</dbReference>
<keyword evidence="2" id="KW-1185">Reference proteome</keyword>
<evidence type="ECO:0000313" key="2">
    <source>
        <dbReference type="Proteomes" id="UP000887566"/>
    </source>
</evidence>
<protein>
    <submittedName>
        <fullName evidence="3">SAM domain-containing protein</fullName>
    </submittedName>
</protein>
<sequence length="80" mass="9324">MDVEEWLRRRLPTLFTKYGAIFMENNITGRVLVEITDTSLCELGILDCDHRQELLHGILREKLRSDLEELTNIASSSRFT</sequence>